<dbReference type="PIRSF" id="PIRSF037238">
    <property type="entry name" value="Carboxypeptidase_G2"/>
    <property type="match status" value="1"/>
</dbReference>
<dbReference type="InterPro" id="IPR050072">
    <property type="entry name" value="Peptidase_M20A"/>
</dbReference>
<dbReference type="PROSITE" id="PS00759">
    <property type="entry name" value="ARGE_DAPE_CPG2_2"/>
    <property type="match status" value="1"/>
</dbReference>
<protein>
    <submittedName>
        <fullName evidence="8">PM0932 protein</fullName>
    </submittedName>
</protein>
<dbReference type="SUPFAM" id="SSF55031">
    <property type="entry name" value="Bacterial exopeptidase dimerisation domain"/>
    <property type="match status" value="1"/>
</dbReference>
<keyword evidence="5" id="KW-0170">Cobalt</keyword>
<evidence type="ECO:0000256" key="6">
    <source>
        <dbReference type="PIRSR" id="PIRSR037238-1"/>
    </source>
</evidence>
<dbReference type="PANTHER" id="PTHR43808:SF9">
    <property type="entry name" value="BLL0789 PROTEIN"/>
    <property type="match status" value="1"/>
</dbReference>
<dbReference type="Pfam" id="PF01546">
    <property type="entry name" value="Peptidase_M20"/>
    <property type="match status" value="1"/>
</dbReference>
<feature type="active site" description="Proton acceptor" evidence="6">
    <location>
        <position position="137"/>
    </location>
</feature>
<reference evidence="8" key="1">
    <citation type="submission" date="2015-01" db="EMBL/GenBank/DDBJ databases">
        <title>Draft genome sequence of Pasteurella multocida isolated from alpaca pneumonia.</title>
        <authorList>
            <person name="Maturrano L."/>
            <person name="Hurtado R."/>
            <person name="Allasi N."/>
            <person name="Juscamayta E."/>
            <person name="Fernandez D."/>
            <person name="Maximiliano J."/>
            <person name="Rimac R."/>
            <person name="Rosadio R."/>
        </authorList>
    </citation>
    <scope>NUCLEOTIDE SEQUENCE</scope>
    <source>
        <strain evidence="8">UNMSM</strain>
    </source>
</reference>
<gene>
    <name evidence="8" type="primary">PM0932</name>
</gene>
<dbReference type="EMBL" id="KP660359">
    <property type="protein sequence ID" value="AMK08198.1"/>
    <property type="molecule type" value="Genomic_DNA"/>
</dbReference>
<dbReference type="CDD" id="cd03885">
    <property type="entry name" value="M20_CPDG2"/>
    <property type="match status" value="1"/>
</dbReference>
<dbReference type="Pfam" id="PF07687">
    <property type="entry name" value="M20_dimer"/>
    <property type="match status" value="1"/>
</dbReference>
<sequence length="379" mass="41831">MILNAFLKDLESLVNIDSYSYDPVGKARVIQFFKEKFQSIGWLVEERFLDEKVGSALICKNTPSDTFDVVLSGHMDTVFKTGTVNERPFRIEQDKAFGPGIADMKAGLLAGFYACKQLTEENALQNAKVCVLFNPDEEISSIFSRPLLEEYAKKTRYAIILEAARINGNLVNERKGIGKYVIEFFGKSAHAAVDPQNGANAINAFIRIAQDLLKSTAPDKGTTMNIGTVEGGTTPNTVPDYVKTQIDCRFTCLEESQRLNQLIYALNDTVTEERVKIKVTGGITRPPWRRTEAGLQFCAAVDKIKEKLGIQAEWESTAGGSDGNFFAALGVTVIDGMGPSGGKWHSPDEYLNIDSIEPRVKLVSEVIKYCTQHKGDTSC</sequence>
<evidence type="ECO:0000256" key="2">
    <source>
        <dbReference type="ARBA" id="ARBA00022723"/>
    </source>
</evidence>
<evidence type="ECO:0000256" key="1">
    <source>
        <dbReference type="ARBA" id="ARBA00001947"/>
    </source>
</evidence>
<dbReference type="Gene3D" id="3.40.630.10">
    <property type="entry name" value="Zn peptidases"/>
    <property type="match status" value="1"/>
</dbReference>
<keyword evidence="4" id="KW-0862">Zinc</keyword>
<accession>A0A126QEF7</accession>
<evidence type="ECO:0000259" key="7">
    <source>
        <dbReference type="Pfam" id="PF07687"/>
    </source>
</evidence>
<dbReference type="RefSeq" id="WP_071523433.1">
    <property type="nucleotide sequence ID" value="NZ_JACDXE010000017.1"/>
</dbReference>
<name>A0A126QEF7_PASMD</name>
<dbReference type="AlphaFoldDB" id="A0A126QEF7"/>
<dbReference type="InterPro" id="IPR002933">
    <property type="entry name" value="Peptidase_M20"/>
</dbReference>
<evidence type="ECO:0000256" key="4">
    <source>
        <dbReference type="ARBA" id="ARBA00022833"/>
    </source>
</evidence>
<evidence type="ECO:0000313" key="8">
    <source>
        <dbReference type="EMBL" id="AMK08198.1"/>
    </source>
</evidence>
<comment type="cofactor">
    <cofactor evidence="1">
        <name>Zn(2+)</name>
        <dbReference type="ChEBI" id="CHEBI:29105"/>
    </cofactor>
</comment>
<evidence type="ECO:0000256" key="5">
    <source>
        <dbReference type="ARBA" id="ARBA00023285"/>
    </source>
</evidence>
<feature type="domain" description="Peptidase M20 dimerisation" evidence="7">
    <location>
        <begin position="172"/>
        <end position="268"/>
    </location>
</feature>
<dbReference type="Gene3D" id="3.30.70.360">
    <property type="match status" value="1"/>
</dbReference>
<dbReference type="InterPro" id="IPR036264">
    <property type="entry name" value="Bact_exopeptidase_dim_dom"/>
</dbReference>
<feature type="active site" evidence="6">
    <location>
        <position position="76"/>
    </location>
</feature>
<dbReference type="InterPro" id="IPR001261">
    <property type="entry name" value="ArgE/DapE_CS"/>
</dbReference>
<organism evidence="8">
    <name type="scientific">Pasteurella multocida</name>
    <dbReference type="NCBI Taxonomy" id="747"/>
    <lineage>
        <taxon>Bacteria</taxon>
        <taxon>Pseudomonadati</taxon>
        <taxon>Pseudomonadota</taxon>
        <taxon>Gammaproteobacteria</taxon>
        <taxon>Pasteurellales</taxon>
        <taxon>Pasteurellaceae</taxon>
        <taxon>Pasteurella</taxon>
    </lineage>
</organism>
<keyword evidence="2" id="KW-0479">Metal-binding</keyword>
<keyword evidence="3" id="KW-0378">Hydrolase</keyword>
<dbReference type="SUPFAM" id="SSF53187">
    <property type="entry name" value="Zn-dependent exopeptidases"/>
    <property type="match status" value="1"/>
</dbReference>
<dbReference type="InterPro" id="IPR011650">
    <property type="entry name" value="Peptidase_M20_dimer"/>
</dbReference>
<dbReference type="PANTHER" id="PTHR43808">
    <property type="entry name" value="ACETYLORNITHINE DEACETYLASE"/>
    <property type="match status" value="1"/>
</dbReference>
<dbReference type="GO" id="GO:0046872">
    <property type="term" value="F:metal ion binding"/>
    <property type="evidence" value="ECO:0007669"/>
    <property type="project" value="UniProtKB-KW"/>
</dbReference>
<evidence type="ECO:0000256" key="3">
    <source>
        <dbReference type="ARBA" id="ARBA00022801"/>
    </source>
</evidence>
<dbReference type="GO" id="GO:0016787">
    <property type="term" value="F:hydrolase activity"/>
    <property type="evidence" value="ECO:0007669"/>
    <property type="project" value="UniProtKB-KW"/>
</dbReference>
<proteinExistence type="predicted"/>
<dbReference type="InterPro" id="IPR017150">
    <property type="entry name" value="Pept_M20_glutamate_carboxypep"/>
</dbReference>